<sequence length="105" mass="12280">MEGTKRKIKKNSFKTEGFSRDLEKAEGSNDMMLVTFLGNEKEQRRVRNKNTLDEKVGEKKIGLERKNCDIQIKELSAEQRLIKSRYVNMVRRTKANEISMNEGKK</sequence>
<evidence type="ECO:0000313" key="2">
    <source>
        <dbReference type="Proteomes" id="UP001152795"/>
    </source>
</evidence>
<accession>A0A6S7H5Z5</accession>
<organism evidence="1 2">
    <name type="scientific">Paramuricea clavata</name>
    <name type="common">Red gorgonian</name>
    <name type="synonym">Violescent sea-whip</name>
    <dbReference type="NCBI Taxonomy" id="317549"/>
    <lineage>
        <taxon>Eukaryota</taxon>
        <taxon>Metazoa</taxon>
        <taxon>Cnidaria</taxon>
        <taxon>Anthozoa</taxon>
        <taxon>Octocorallia</taxon>
        <taxon>Malacalcyonacea</taxon>
        <taxon>Plexauridae</taxon>
        <taxon>Paramuricea</taxon>
    </lineage>
</organism>
<protein>
    <submittedName>
        <fullName evidence="1">Uncharacterized protein</fullName>
    </submittedName>
</protein>
<evidence type="ECO:0000313" key="1">
    <source>
        <dbReference type="EMBL" id="CAB3999406.1"/>
    </source>
</evidence>
<reference evidence="1" key="1">
    <citation type="submission" date="2020-04" db="EMBL/GenBank/DDBJ databases">
        <authorList>
            <person name="Alioto T."/>
            <person name="Alioto T."/>
            <person name="Gomez Garrido J."/>
        </authorList>
    </citation>
    <scope>NUCLEOTIDE SEQUENCE</scope>
    <source>
        <strain evidence="1">A484AB</strain>
    </source>
</reference>
<gene>
    <name evidence="1" type="ORF">PACLA_8A015815</name>
</gene>
<dbReference type="Proteomes" id="UP001152795">
    <property type="component" value="Unassembled WGS sequence"/>
</dbReference>
<comment type="caution">
    <text evidence="1">The sequence shown here is derived from an EMBL/GenBank/DDBJ whole genome shotgun (WGS) entry which is preliminary data.</text>
</comment>
<dbReference type="EMBL" id="CACRXK020003579">
    <property type="protein sequence ID" value="CAB3999406.1"/>
    <property type="molecule type" value="Genomic_DNA"/>
</dbReference>
<name>A0A6S7H5Z5_PARCT</name>
<dbReference type="AlphaFoldDB" id="A0A6S7H5Z5"/>
<keyword evidence="2" id="KW-1185">Reference proteome</keyword>
<proteinExistence type="predicted"/>